<accession>R7T9R3</accession>
<reference evidence="4" key="3">
    <citation type="submission" date="2015-06" db="UniProtKB">
        <authorList>
            <consortium name="EnsemblMetazoa"/>
        </authorList>
    </citation>
    <scope>IDENTIFICATION</scope>
</reference>
<dbReference type="EMBL" id="KB312171">
    <property type="protein sequence ID" value="ELT87729.1"/>
    <property type="molecule type" value="Genomic_DNA"/>
</dbReference>
<dbReference type="Pfam" id="PF21534">
    <property type="entry name" value="Rost"/>
    <property type="match status" value="1"/>
</dbReference>
<feature type="transmembrane region" description="Helical" evidence="2">
    <location>
        <begin position="278"/>
        <end position="298"/>
    </location>
</feature>
<dbReference type="AlphaFoldDB" id="R7T9R3"/>
<dbReference type="InterPro" id="IPR049352">
    <property type="entry name" value="Rost"/>
</dbReference>
<sequence length="371" mass="42913">MLSVLESQFEHWPLLDFTQEAKENGIRFEPAGKNQLVSHKSCLAEVVEMSTFFTSFSNSTDQRENERDEESGVEGTMQNNNADSINASLPSVEVQHSSCCRRPRMPKIGFDYEDPRAFYTSQWNIPPALFVCYRFLIAGYAVTILALSLTYFDRSRWDHTWPTYLTNWTYTLLTSHLIFAALVSMYETTHFDGFGFKSFSEVDMRRNQMLTYHKISWLLFATVSIGAFMVTIVYFSAIYPQFHQSSVSQEDIHLHIMNSMLVILDLLISAYPFRFSHLIYPLIYGFVYTSFSIVYWSFDHSRVIYPIVLDWNHPLSTCMYVALLSVIGIPVISLICFAFHQIRHGISSRYYNLSTPPGYQRISVVVPDNEC</sequence>
<gene>
    <name evidence="3" type="ORF">CAPTEDRAFT_227205</name>
</gene>
<keyword evidence="2" id="KW-1133">Transmembrane helix</keyword>
<organism evidence="3">
    <name type="scientific">Capitella teleta</name>
    <name type="common">Polychaete worm</name>
    <dbReference type="NCBI Taxonomy" id="283909"/>
    <lineage>
        <taxon>Eukaryota</taxon>
        <taxon>Metazoa</taxon>
        <taxon>Spiralia</taxon>
        <taxon>Lophotrochozoa</taxon>
        <taxon>Annelida</taxon>
        <taxon>Polychaeta</taxon>
        <taxon>Sedentaria</taxon>
        <taxon>Scolecida</taxon>
        <taxon>Capitellidae</taxon>
        <taxon>Capitella</taxon>
    </lineage>
</organism>
<dbReference type="OrthoDB" id="419711at2759"/>
<name>R7T9R3_CAPTE</name>
<evidence type="ECO:0000313" key="5">
    <source>
        <dbReference type="Proteomes" id="UP000014760"/>
    </source>
</evidence>
<evidence type="ECO:0008006" key="6">
    <source>
        <dbReference type="Google" id="ProtNLM"/>
    </source>
</evidence>
<feature type="transmembrane region" description="Helical" evidence="2">
    <location>
        <begin position="131"/>
        <end position="152"/>
    </location>
</feature>
<evidence type="ECO:0000256" key="1">
    <source>
        <dbReference type="SAM" id="MobiDB-lite"/>
    </source>
</evidence>
<dbReference type="EMBL" id="AMQN01003570">
    <property type="status" value="NOT_ANNOTATED_CDS"/>
    <property type="molecule type" value="Genomic_DNA"/>
</dbReference>
<keyword evidence="2" id="KW-0812">Transmembrane</keyword>
<dbReference type="PANTHER" id="PTHR12242:SF1">
    <property type="entry name" value="MYND-TYPE DOMAIN-CONTAINING PROTEIN"/>
    <property type="match status" value="1"/>
</dbReference>
<dbReference type="Proteomes" id="UP000014760">
    <property type="component" value="Unassembled WGS sequence"/>
</dbReference>
<evidence type="ECO:0000256" key="2">
    <source>
        <dbReference type="SAM" id="Phobius"/>
    </source>
</evidence>
<feature type="transmembrane region" description="Helical" evidence="2">
    <location>
        <begin position="172"/>
        <end position="196"/>
    </location>
</feature>
<evidence type="ECO:0000313" key="3">
    <source>
        <dbReference type="EMBL" id="ELT87729.1"/>
    </source>
</evidence>
<dbReference type="PANTHER" id="PTHR12242">
    <property type="entry name" value="OS02G0130600 PROTEIN-RELATED"/>
    <property type="match status" value="1"/>
</dbReference>
<dbReference type="OMA" id="YFWAGGI"/>
<feature type="transmembrane region" description="Helical" evidence="2">
    <location>
        <begin position="252"/>
        <end position="271"/>
    </location>
</feature>
<reference evidence="5" key="1">
    <citation type="submission" date="2012-12" db="EMBL/GenBank/DDBJ databases">
        <authorList>
            <person name="Hellsten U."/>
            <person name="Grimwood J."/>
            <person name="Chapman J.A."/>
            <person name="Shapiro H."/>
            <person name="Aerts A."/>
            <person name="Otillar R.P."/>
            <person name="Terry A.Y."/>
            <person name="Boore J.L."/>
            <person name="Simakov O."/>
            <person name="Marletaz F."/>
            <person name="Cho S.-J."/>
            <person name="Edsinger-Gonzales E."/>
            <person name="Havlak P."/>
            <person name="Kuo D.-H."/>
            <person name="Larsson T."/>
            <person name="Lv J."/>
            <person name="Arendt D."/>
            <person name="Savage R."/>
            <person name="Osoegawa K."/>
            <person name="de Jong P."/>
            <person name="Lindberg D.R."/>
            <person name="Seaver E.C."/>
            <person name="Weisblat D.A."/>
            <person name="Putnam N.H."/>
            <person name="Grigoriev I.V."/>
            <person name="Rokhsar D.S."/>
        </authorList>
    </citation>
    <scope>NUCLEOTIDE SEQUENCE</scope>
    <source>
        <strain evidence="5">I ESC-2004</strain>
    </source>
</reference>
<proteinExistence type="predicted"/>
<dbReference type="EnsemblMetazoa" id="CapteT227205">
    <property type="protein sequence ID" value="CapteP227205"/>
    <property type="gene ID" value="CapteG227205"/>
</dbReference>
<feature type="region of interest" description="Disordered" evidence="1">
    <location>
        <begin position="57"/>
        <end position="84"/>
    </location>
</feature>
<dbReference type="GO" id="GO:0016020">
    <property type="term" value="C:membrane"/>
    <property type="evidence" value="ECO:0007669"/>
    <property type="project" value="TreeGrafter"/>
</dbReference>
<feature type="transmembrane region" description="Helical" evidence="2">
    <location>
        <begin position="217"/>
        <end position="240"/>
    </location>
</feature>
<protein>
    <recommendedName>
        <fullName evidence="6">Protein rolling stone</fullName>
    </recommendedName>
</protein>
<evidence type="ECO:0000313" key="4">
    <source>
        <dbReference type="EnsemblMetazoa" id="CapteP227205"/>
    </source>
</evidence>
<reference evidence="3 5" key="2">
    <citation type="journal article" date="2013" name="Nature">
        <title>Insights into bilaterian evolution from three spiralian genomes.</title>
        <authorList>
            <person name="Simakov O."/>
            <person name="Marletaz F."/>
            <person name="Cho S.J."/>
            <person name="Edsinger-Gonzales E."/>
            <person name="Havlak P."/>
            <person name="Hellsten U."/>
            <person name="Kuo D.H."/>
            <person name="Larsson T."/>
            <person name="Lv J."/>
            <person name="Arendt D."/>
            <person name="Savage R."/>
            <person name="Osoegawa K."/>
            <person name="de Jong P."/>
            <person name="Grimwood J."/>
            <person name="Chapman J.A."/>
            <person name="Shapiro H."/>
            <person name="Aerts A."/>
            <person name="Otillar R.P."/>
            <person name="Terry A.Y."/>
            <person name="Boore J.L."/>
            <person name="Grigoriev I.V."/>
            <person name="Lindberg D.R."/>
            <person name="Seaver E.C."/>
            <person name="Weisblat D.A."/>
            <person name="Putnam N.H."/>
            <person name="Rokhsar D.S."/>
        </authorList>
    </citation>
    <scope>NUCLEOTIDE SEQUENCE</scope>
    <source>
        <strain evidence="3 5">I ESC-2004</strain>
    </source>
</reference>
<dbReference type="HOGENOM" id="CLU_746496_0_0_1"/>
<keyword evidence="5" id="KW-1185">Reference proteome</keyword>
<feature type="transmembrane region" description="Helical" evidence="2">
    <location>
        <begin position="318"/>
        <end position="339"/>
    </location>
</feature>
<keyword evidence="2" id="KW-0472">Membrane</keyword>